<keyword evidence="1" id="KW-0732">Signal</keyword>
<dbReference type="InterPro" id="IPR010611">
    <property type="entry name" value="3D_dom"/>
</dbReference>
<dbReference type="SUPFAM" id="SSF50685">
    <property type="entry name" value="Barwin-like endoglucanases"/>
    <property type="match status" value="1"/>
</dbReference>
<dbReference type="Pfam" id="PF06725">
    <property type="entry name" value="3D"/>
    <property type="match status" value="1"/>
</dbReference>
<reference evidence="4 5" key="1">
    <citation type="submission" date="2023-03" db="EMBL/GenBank/DDBJ databases">
        <title>Bacillus Genome Sequencing.</title>
        <authorList>
            <person name="Dunlap C."/>
        </authorList>
    </citation>
    <scope>NUCLEOTIDE SEQUENCE [LARGE SCALE GENOMIC DNA]</scope>
    <source>
        <strain evidence="4 5">B-4107</strain>
    </source>
</reference>
<dbReference type="InterPro" id="IPR051933">
    <property type="entry name" value="Resuscitation_pf_RpfB"/>
</dbReference>
<comment type="caution">
    <text evidence="4">The sequence shown here is derived from an EMBL/GenBank/DDBJ whole genome shotgun (WGS) entry which is preliminary data.</text>
</comment>
<dbReference type="EMBL" id="JAROAS010000067">
    <property type="protein sequence ID" value="MED4130446.1"/>
    <property type="molecule type" value="Genomic_DNA"/>
</dbReference>
<evidence type="ECO:0000256" key="1">
    <source>
        <dbReference type="ARBA" id="ARBA00022729"/>
    </source>
</evidence>
<dbReference type="CDD" id="cd22786">
    <property type="entry name" value="DPBB_YuiC-like"/>
    <property type="match status" value="1"/>
</dbReference>
<dbReference type="RefSeq" id="WP_035397613.1">
    <property type="nucleotide sequence ID" value="NZ_CP042163.1"/>
</dbReference>
<evidence type="ECO:0000259" key="3">
    <source>
        <dbReference type="Pfam" id="PF06725"/>
    </source>
</evidence>
<organism evidence="4 5">
    <name type="scientific">Shouchella miscanthi</name>
    <dbReference type="NCBI Taxonomy" id="2598861"/>
    <lineage>
        <taxon>Bacteria</taxon>
        <taxon>Bacillati</taxon>
        <taxon>Bacillota</taxon>
        <taxon>Bacilli</taxon>
        <taxon>Bacillales</taxon>
        <taxon>Bacillaceae</taxon>
        <taxon>Shouchella</taxon>
    </lineage>
</organism>
<dbReference type="Proteomes" id="UP001341820">
    <property type="component" value="Unassembled WGS sequence"/>
</dbReference>
<protein>
    <submittedName>
        <fullName evidence="4">3D domain-containing protein</fullName>
    </submittedName>
</protein>
<evidence type="ECO:0000313" key="4">
    <source>
        <dbReference type="EMBL" id="MED4130446.1"/>
    </source>
</evidence>
<gene>
    <name evidence="4" type="ORF">P5F74_20245</name>
</gene>
<dbReference type="Gene3D" id="2.40.40.10">
    <property type="entry name" value="RlpA-like domain"/>
    <property type="match status" value="1"/>
</dbReference>
<dbReference type="InterPro" id="IPR036908">
    <property type="entry name" value="RlpA-like_sf"/>
</dbReference>
<evidence type="ECO:0000313" key="5">
    <source>
        <dbReference type="Proteomes" id="UP001341820"/>
    </source>
</evidence>
<keyword evidence="2" id="KW-0812">Transmembrane</keyword>
<proteinExistence type="predicted"/>
<keyword evidence="5" id="KW-1185">Reference proteome</keyword>
<dbReference type="PANTHER" id="PTHR39160:SF4">
    <property type="entry name" value="RESUSCITATION-PROMOTING FACTOR RPFB"/>
    <property type="match status" value="1"/>
</dbReference>
<keyword evidence="2" id="KW-0472">Membrane</keyword>
<feature type="domain" description="3D" evidence="3">
    <location>
        <begin position="116"/>
        <end position="177"/>
    </location>
</feature>
<evidence type="ECO:0000256" key="2">
    <source>
        <dbReference type="SAM" id="Phobius"/>
    </source>
</evidence>
<accession>A0ABU6NQI7</accession>
<dbReference type="PANTHER" id="PTHR39160">
    <property type="entry name" value="CELL WALL-BINDING PROTEIN YOCH"/>
    <property type="match status" value="1"/>
</dbReference>
<sequence>MYNNSTFKWAFRLFMSALFIGAVFMTISVFTNLPFSKLYVQDVGEKPFHEHDRSIPGLTVPTYTLMEQELETNDYHRVHVTATGYTAGEESTGKNPGDPAYGITYSGLPVLRDAYSTVAADPTVFPLGTVLFIPGYGYGVVADTGSAIKGTKIDLYYDSIEDVFNEWGKKDLDVFVIKEGTGTITQEELNQLNERTSIHDFKRTRET</sequence>
<keyword evidence="2" id="KW-1133">Transmembrane helix</keyword>
<name>A0ABU6NQI7_9BACI</name>
<feature type="transmembrane region" description="Helical" evidence="2">
    <location>
        <begin position="9"/>
        <end position="30"/>
    </location>
</feature>